<evidence type="ECO:0000256" key="3">
    <source>
        <dbReference type="RuleBase" id="RU003457"/>
    </source>
</evidence>
<comment type="cofactor">
    <cofactor evidence="2">
        <name>Fe cation</name>
        <dbReference type="ChEBI" id="CHEBI:24875"/>
    </cofactor>
    <text evidence="2">Binds 1 Fe cation per subunit.</text>
</comment>
<evidence type="ECO:0008006" key="8">
    <source>
        <dbReference type="Google" id="ProtNLM"/>
    </source>
</evidence>
<dbReference type="PANTHER" id="PTHR13903:SF8">
    <property type="entry name" value="PIRIN"/>
    <property type="match status" value="1"/>
</dbReference>
<gene>
    <name evidence="6" type="ORF">SAMN05444126_12536</name>
</gene>
<dbReference type="AlphaFoldDB" id="A0A1H9VZE8"/>
<keyword evidence="7" id="KW-1185">Reference proteome</keyword>
<dbReference type="Proteomes" id="UP000199318">
    <property type="component" value="Unassembled WGS sequence"/>
</dbReference>
<sequence>MSDREVKESWQVAYQQDRFPFIQKGWVIPAERMKETDPFILMAEDWFKRGAFADHPHRGFQTVTYVLDGQLEHIDNSGGHTILEPGDMQYMNAGWAARHAEEAVGQGIAHTLQLWLNLPAALKKSETSYQNVYSEEAEVTSLPGGGKLKVFSGNIGGIKGPLEPLVSFTMGEVTLAQGETAEIDIPAGDFAFLYVVSGEVRAGSENPVDLTRASTALLDGPDLPADPEGKTHLRLEGLHRRTKVLVYAGEPLGEPIAAGGPFVMNTDAEIKEAFADFRSGKFGGSVNT</sequence>
<dbReference type="EMBL" id="FOGV01000025">
    <property type="protein sequence ID" value="SES26881.1"/>
    <property type="molecule type" value="Genomic_DNA"/>
</dbReference>
<dbReference type="InterPro" id="IPR008778">
    <property type="entry name" value="Pirin_C_dom"/>
</dbReference>
<dbReference type="InterPro" id="IPR012093">
    <property type="entry name" value="Pirin"/>
</dbReference>
<keyword evidence="2" id="KW-0479">Metal-binding</keyword>
<feature type="binding site" evidence="2">
    <location>
        <position position="57"/>
    </location>
    <ligand>
        <name>Fe cation</name>
        <dbReference type="ChEBI" id="CHEBI:24875"/>
    </ligand>
</feature>
<accession>A0A1H9VZE8</accession>
<evidence type="ECO:0000259" key="4">
    <source>
        <dbReference type="Pfam" id="PF02678"/>
    </source>
</evidence>
<comment type="caution">
    <text evidence="6">The sequence shown here is derived from an EMBL/GenBank/DDBJ whole genome shotgun (WGS) entry which is preliminary data.</text>
</comment>
<dbReference type="InterPro" id="IPR003829">
    <property type="entry name" value="Pirin_N_dom"/>
</dbReference>
<proteinExistence type="inferred from homology"/>
<dbReference type="Gene3D" id="2.60.120.10">
    <property type="entry name" value="Jelly Rolls"/>
    <property type="match status" value="2"/>
</dbReference>
<dbReference type="Pfam" id="PF05726">
    <property type="entry name" value="Pirin_C"/>
    <property type="match status" value="1"/>
</dbReference>
<evidence type="ECO:0000256" key="2">
    <source>
        <dbReference type="PIRSR" id="PIRSR006232-1"/>
    </source>
</evidence>
<dbReference type="Pfam" id="PF02678">
    <property type="entry name" value="Pirin"/>
    <property type="match status" value="1"/>
</dbReference>
<evidence type="ECO:0000256" key="1">
    <source>
        <dbReference type="ARBA" id="ARBA00008416"/>
    </source>
</evidence>
<name>A0A1H9VZE8_9BACI</name>
<organism evidence="6 7">
    <name type="scientific">Salisediminibacterium halotolerans</name>
    <dbReference type="NCBI Taxonomy" id="517425"/>
    <lineage>
        <taxon>Bacteria</taxon>
        <taxon>Bacillati</taxon>
        <taxon>Bacillota</taxon>
        <taxon>Bacilli</taxon>
        <taxon>Bacillales</taxon>
        <taxon>Bacillaceae</taxon>
        <taxon>Salisediminibacterium</taxon>
    </lineage>
</organism>
<feature type="binding site" evidence="2">
    <location>
        <position position="99"/>
    </location>
    <ligand>
        <name>Fe cation</name>
        <dbReference type="ChEBI" id="CHEBI:24875"/>
    </ligand>
</feature>
<comment type="similarity">
    <text evidence="1 3">Belongs to the pirin family.</text>
</comment>
<feature type="binding site" evidence="2">
    <location>
        <position position="101"/>
    </location>
    <ligand>
        <name>Fe cation</name>
        <dbReference type="ChEBI" id="CHEBI:24875"/>
    </ligand>
</feature>
<evidence type="ECO:0000259" key="5">
    <source>
        <dbReference type="Pfam" id="PF05726"/>
    </source>
</evidence>
<dbReference type="GO" id="GO:0046872">
    <property type="term" value="F:metal ion binding"/>
    <property type="evidence" value="ECO:0007669"/>
    <property type="project" value="UniProtKB-KW"/>
</dbReference>
<dbReference type="STRING" id="1464123.SAMN05444126_12536"/>
<dbReference type="CDD" id="cd02247">
    <property type="entry name" value="cupin_pirin_C"/>
    <property type="match status" value="1"/>
</dbReference>
<feature type="domain" description="Pirin N-terminal" evidence="4">
    <location>
        <begin position="44"/>
        <end position="116"/>
    </location>
</feature>
<feature type="binding site" evidence="2">
    <location>
        <position position="55"/>
    </location>
    <ligand>
        <name>Fe cation</name>
        <dbReference type="ChEBI" id="CHEBI:24875"/>
    </ligand>
</feature>
<dbReference type="PANTHER" id="PTHR13903">
    <property type="entry name" value="PIRIN-RELATED"/>
    <property type="match status" value="1"/>
</dbReference>
<dbReference type="PIRSF" id="PIRSF006232">
    <property type="entry name" value="Pirin"/>
    <property type="match status" value="1"/>
</dbReference>
<reference evidence="7" key="1">
    <citation type="submission" date="2016-10" db="EMBL/GenBank/DDBJ databases">
        <authorList>
            <person name="de Groot N.N."/>
        </authorList>
    </citation>
    <scope>NUCLEOTIDE SEQUENCE [LARGE SCALE GENOMIC DNA]</scope>
    <source>
        <strain evidence="7">10nlg</strain>
    </source>
</reference>
<evidence type="ECO:0000313" key="6">
    <source>
        <dbReference type="EMBL" id="SES26881.1"/>
    </source>
</evidence>
<dbReference type="InterPro" id="IPR014710">
    <property type="entry name" value="RmlC-like_jellyroll"/>
</dbReference>
<keyword evidence="2" id="KW-0408">Iron</keyword>
<dbReference type="SUPFAM" id="SSF51182">
    <property type="entry name" value="RmlC-like cupins"/>
    <property type="match status" value="1"/>
</dbReference>
<feature type="domain" description="Pirin C-terminal" evidence="5">
    <location>
        <begin position="172"/>
        <end position="283"/>
    </location>
</feature>
<evidence type="ECO:0000313" key="7">
    <source>
        <dbReference type="Proteomes" id="UP000199318"/>
    </source>
</evidence>
<dbReference type="RefSeq" id="WP_093074219.1">
    <property type="nucleotide sequence ID" value="NZ_FOGV01000025.1"/>
</dbReference>
<dbReference type="OrthoDB" id="321327at2"/>
<dbReference type="InterPro" id="IPR011051">
    <property type="entry name" value="RmlC_Cupin_sf"/>
</dbReference>
<protein>
    <recommendedName>
        <fullName evidence="8">Pirin N-terminal domain-containing protein</fullName>
    </recommendedName>
</protein>